<name>A0A835MJV1_9ROSI</name>
<comment type="caution">
    <text evidence="2">The sequence shown here is derived from an EMBL/GenBank/DDBJ whole genome shotgun (WGS) entry which is preliminary data.</text>
</comment>
<feature type="transmembrane region" description="Helical" evidence="1">
    <location>
        <begin position="77"/>
        <end position="104"/>
    </location>
</feature>
<gene>
    <name evidence="2" type="ORF">SADUNF_Sadunf17G0065900</name>
</gene>
<dbReference type="EMBL" id="JADGMS010000017">
    <property type="protein sequence ID" value="KAF9663576.1"/>
    <property type="molecule type" value="Genomic_DNA"/>
</dbReference>
<reference evidence="2 3" key="1">
    <citation type="submission" date="2020-10" db="EMBL/GenBank/DDBJ databases">
        <title>Plant Genome Project.</title>
        <authorList>
            <person name="Zhang R.-G."/>
        </authorList>
    </citation>
    <scope>NUCLEOTIDE SEQUENCE [LARGE SCALE GENOMIC DNA]</scope>
    <source>
        <strain evidence="2">FAFU-HL-1</strain>
        <tissue evidence="2">Leaf</tissue>
    </source>
</reference>
<evidence type="ECO:0000313" key="3">
    <source>
        <dbReference type="Proteomes" id="UP000657918"/>
    </source>
</evidence>
<keyword evidence="1" id="KW-0472">Membrane</keyword>
<proteinExistence type="predicted"/>
<accession>A0A835MJV1</accession>
<evidence type="ECO:0000313" key="2">
    <source>
        <dbReference type="EMBL" id="KAF9663576.1"/>
    </source>
</evidence>
<sequence>MNNSEILFNNDNKNNHLSKDRNPFSHDLLPFMKCRRYLIMLGSFLIVVVTIHNALWESTGINCCIHMLFFECIIPRVHVAVFFFPVRFFLSIVNLIFFLCANFYTHFGLQSSLNGPASSLPDTTGRSFAASFSSQSGAASPGTFQGLHNIHGSFNVPSMPGTLASRNSTVNNIHSVGVQQPTGSLSGGRFASNNLPVGLSQLSHGSSHGHSGVTNREGISVVGNPGYGSNTTGIAGSISGILPASSGIGNPNDVSGLGVSQILGYAGPMITRPGGTMVAGGNIGRSLSTG</sequence>
<dbReference type="Proteomes" id="UP000657918">
    <property type="component" value="Unassembled WGS sequence"/>
</dbReference>
<dbReference type="OrthoDB" id="1742363at2759"/>
<keyword evidence="3" id="KW-1185">Reference proteome</keyword>
<keyword evidence="1" id="KW-1133">Transmembrane helix</keyword>
<feature type="transmembrane region" description="Helical" evidence="1">
    <location>
        <begin position="37"/>
        <end position="56"/>
    </location>
</feature>
<protein>
    <submittedName>
        <fullName evidence="2">Uncharacterized protein</fullName>
    </submittedName>
</protein>
<dbReference type="AlphaFoldDB" id="A0A835MJV1"/>
<evidence type="ECO:0000256" key="1">
    <source>
        <dbReference type="SAM" id="Phobius"/>
    </source>
</evidence>
<keyword evidence="1" id="KW-0812">Transmembrane</keyword>
<organism evidence="2 3">
    <name type="scientific">Salix dunnii</name>
    <dbReference type="NCBI Taxonomy" id="1413687"/>
    <lineage>
        <taxon>Eukaryota</taxon>
        <taxon>Viridiplantae</taxon>
        <taxon>Streptophyta</taxon>
        <taxon>Embryophyta</taxon>
        <taxon>Tracheophyta</taxon>
        <taxon>Spermatophyta</taxon>
        <taxon>Magnoliopsida</taxon>
        <taxon>eudicotyledons</taxon>
        <taxon>Gunneridae</taxon>
        <taxon>Pentapetalae</taxon>
        <taxon>rosids</taxon>
        <taxon>fabids</taxon>
        <taxon>Malpighiales</taxon>
        <taxon>Salicaceae</taxon>
        <taxon>Saliceae</taxon>
        <taxon>Salix</taxon>
    </lineage>
</organism>